<reference evidence="13" key="1">
    <citation type="journal article" date="2014" name="Int. J. Syst. Evol. Microbiol.">
        <title>Complete genome sequence of Corynebacterium casei LMG S-19264T (=DSM 44701T), isolated from a smear-ripened cheese.</title>
        <authorList>
            <consortium name="US DOE Joint Genome Institute (JGI-PGF)"/>
            <person name="Walter F."/>
            <person name="Albersmeier A."/>
            <person name="Kalinowski J."/>
            <person name="Ruckert C."/>
        </authorList>
    </citation>
    <scope>NUCLEOTIDE SEQUENCE</scope>
    <source>
        <strain evidence="13">KCTC 12870</strain>
    </source>
</reference>
<evidence type="ECO:0000256" key="3">
    <source>
        <dbReference type="ARBA" id="ARBA00012243"/>
    </source>
</evidence>
<evidence type="ECO:0000256" key="2">
    <source>
        <dbReference type="ARBA" id="ARBA00005189"/>
    </source>
</evidence>
<evidence type="ECO:0000256" key="1">
    <source>
        <dbReference type="ARBA" id="ARBA00001928"/>
    </source>
</evidence>
<dbReference type="AlphaFoldDB" id="A0A8J3DEG7"/>
<dbReference type="PANTHER" id="PTHR10067:SF17">
    <property type="entry name" value="PHOSPHATIDYLSERINE DECARBOXYLASE PROENZYME 2"/>
    <property type="match status" value="1"/>
</dbReference>
<evidence type="ECO:0000256" key="5">
    <source>
        <dbReference type="ARBA" id="ARBA00022793"/>
    </source>
</evidence>
<comment type="pathway">
    <text evidence="12">Phospholipid metabolism; phosphatidylethanolamine biosynthesis.</text>
</comment>
<evidence type="ECO:0000256" key="12">
    <source>
        <dbReference type="ARBA" id="ARBA00024326"/>
    </source>
</evidence>
<accession>A0A8J3DEG7</accession>
<evidence type="ECO:0000313" key="13">
    <source>
        <dbReference type="EMBL" id="GHC11111.1"/>
    </source>
</evidence>
<keyword evidence="6" id="KW-0443">Lipid metabolism</keyword>
<evidence type="ECO:0000256" key="4">
    <source>
        <dbReference type="ARBA" id="ARBA00022516"/>
    </source>
</evidence>
<keyword evidence="8" id="KW-0594">Phospholipid biosynthesis</keyword>
<proteinExistence type="predicted"/>
<gene>
    <name evidence="13" type="primary">psd</name>
    <name evidence="13" type="ORF">GCM10007047_30500</name>
</gene>
<evidence type="ECO:0000256" key="7">
    <source>
        <dbReference type="ARBA" id="ARBA00023145"/>
    </source>
</evidence>
<reference evidence="13" key="2">
    <citation type="submission" date="2020-09" db="EMBL/GenBank/DDBJ databases">
        <authorList>
            <person name="Sun Q."/>
            <person name="Kim S."/>
        </authorList>
    </citation>
    <scope>NUCLEOTIDE SEQUENCE</scope>
    <source>
        <strain evidence="13">KCTC 12870</strain>
    </source>
</reference>
<keyword evidence="5" id="KW-0210">Decarboxylase</keyword>
<comment type="cofactor">
    <cofactor evidence="1">
        <name>pyruvate</name>
        <dbReference type="ChEBI" id="CHEBI:15361"/>
    </cofactor>
</comment>
<evidence type="ECO:0000256" key="10">
    <source>
        <dbReference type="ARBA" id="ARBA00023264"/>
    </source>
</evidence>
<keyword evidence="14" id="KW-1185">Reference proteome</keyword>
<organism evidence="13 14">
    <name type="scientific">Cerasicoccus arenae</name>
    <dbReference type="NCBI Taxonomy" id="424488"/>
    <lineage>
        <taxon>Bacteria</taxon>
        <taxon>Pseudomonadati</taxon>
        <taxon>Verrucomicrobiota</taxon>
        <taxon>Opitutia</taxon>
        <taxon>Puniceicoccales</taxon>
        <taxon>Cerasicoccaceae</taxon>
        <taxon>Cerasicoccus</taxon>
    </lineage>
</organism>
<evidence type="ECO:0000256" key="8">
    <source>
        <dbReference type="ARBA" id="ARBA00023209"/>
    </source>
</evidence>
<keyword evidence="10" id="KW-1208">Phospholipid metabolism</keyword>
<evidence type="ECO:0000313" key="14">
    <source>
        <dbReference type="Proteomes" id="UP000642829"/>
    </source>
</evidence>
<dbReference type="InterPro" id="IPR003817">
    <property type="entry name" value="PS_Dcarbxylase"/>
</dbReference>
<evidence type="ECO:0000256" key="9">
    <source>
        <dbReference type="ARBA" id="ARBA00023239"/>
    </source>
</evidence>
<dbReference type="UniPathway" id="UPA00558"/>
<dbReference type="GO" id="GO:0006646">
    <property type="term" value="P:phosphatidylethanolamine biosynthetic process"/>
    <property type="evidence" value="ECO:0007669"/>
    <property type="project" value="UniProtKB-UniPathway"/>
</dbReference>
<keyword evidence="11" id="KW-0670">Pyruvate</keyword>
<dbReference type="NCBIfam" id="TIGR00163">
    <property type="entry name" value="PS_decarb"/>
    <property type="match status" value="1"/>
</dbReference>
<keyword evidence="4" id="KW-0444">Lipid biosynthesis</keyword>
<dbReference type="GO" id="GO:0004609">
    <property type="term" value="F:phosphatidylserine decarboxylase activity"/>
    <property type="evidence" value="ECO:0007669"/>
    <property type="project" value="UniProtKB-EC"/>
</dbReference>
<dbReference type="Proteomes" id="UP000642829">
    <property type="component" value="Unassembled WGS sequence"/>
</dbReference>
<evidence type="ECO:0000256" key="6">
    <source>
        <dbReference type="ARBA" id="ARBA00023098"/>
    </source>
</evidence>
<comment type="pathway">
    <text evidence="2">Lipid metabolism.</text>
</comment>
<sequence>MEPIQYFNRYTGQIETEQVFGEQWLAWAYGTPLGRLTVELAAKRVWFSRWYGWKMSRRTSASRVFPFIKQYGLDIAEFRKPPDYFASFNDFFTRQLKDEARPIDNDPASVVFPADGRHLGWADSSAVNQVFVKGQSFDLDALLGDSALASKFRGGALVLSRLCPTDYHRFHFPAEGVPDAPRQSPRTIPGPLYSVNPVALRQRIEIFWTNRRVVTIHHSENHGDIALIEVGATCVGSIQQTHVPGQWTAKGGEKGYFAFGGSSTITLFEPGKIVLDEDLRAHTAAGRELYARMGDRMGQSA</sequence>
<dbReference type="RefSeq" id="WP_189516794.1">
    <property type="nucleotide sequence ID" value="NZ_BMXG01000025.1"/>
</dbReference>
<name>A0A8J3DEG7_9BACT</name>
<protein>
    <recommendedName>
        <fullName evidence="3">phosphatidylserine decarboxylase</fullName>
        <ecNumber evidence="3">4.1.1.65</ecNumber>
    </recommendedName>
</protein>
<keyword evidence="7" id="KW-0865">Zymogen</keyword>
<dbReference type="EMBL" id="BMXG01000025">
    <property type="protein sequence ID" value="GHC11111.1"/>
    <property type="molecule type" value="Genomic_DNA"/>
</dbReference>
<dbReference type="InterPro" id="IPR033177">
    <property type="entry name" value="PSD-B"/>
</dbReference>
<dbReference type="EC" id="4.1.1.65" evidence="3"/>
<keyword evidence="9" id="KW-0456">Lyase</keyword>
<dbReference type="PANTHER" id="PTHR10067">
    <property type="entry name" value="PHOSPHATIDYLSERINE DECARBOXYLASE"/>
    <property type="match status" value="1"/>
</dbReference>
<comment type="caution">
    <text evidence="13">The sequence shown here is derived from an EMBL/GenBank/DDBJ whole genome shotgun (WGS) entry which is preliminary data.</text>
</comment>
<evidence type="ECO:0000256" key="11">
    <source>
        <dbReference type="ARBA" id="ARBA00023317"/>
    </source>
</evidence>
<dbReference type="Pfam" id="PF02666">
    <property type="entry name" value="PS_Dcarbxylase"/>
    <property type="match status" value="1"/>
</dbReference>